<gene>
    <name evidence="5" type="ORF">JL111_04040</name>
</gene>
<proteinExistence type="inferred from homology"/>
<dbReference type="PANTHER" id="PTHR43685">
    <property type="entry name" value="GLYCOSYLTRANSFERASE"/>
    <property type="match status" value="1"/>
</dbReference>
<evidence type="ECO:0000259" key="4">
    <source>
        <dbReference type="Pfam" id="PF00535"/>
    </source>
</evidence>
<reference evidence="5 6" key="1">
    <citation type="submission" date="2021-01" db="EMBL/GenBank/DDBJ databases">
        <title>011410 draft genome.</title>
        <authorList>
            <person name="Lang L."/>
        </authorList>
    </citation>
    <scope>NUCLEOTIDE SEQUENCE [LARGE SCALE GENOMIC DNA]</scope>
    <source>
        <strain evidence="5 6">KCTC 42845</strain>
    </source>
</reference>
<dbReference type="Proteomes" id="UP000644749">
    <property type="component" value="Unassembled WGS sequence"/>
</dbReference>
<organism evidence="5 6">
    <name type="scientific">Paracoccus aerius</name>
    <dbReference type="NCBI Taxonomy" id="1915382"/>
    <lineage>
        <taxon>Bacteria</taxon>
        <taxon>Pseudomonadati</taxon>
        <taxon>Pseudomonadota</taxon>
        <taxon>Alphaproteobacteria</taxon>
        <taxon>Rhodobacterales</taxon>
        <taxon>Paracoccaceae</taxon>
        <taxon>Paracoccus</taxon>
    </lineage>
</organism>
<keyword evidence="6" id="KW-1185">Reference proteome</keyword>
<comment type="similarity">
    <text evidence="1">Belongs to the glycosyltransferase 2 family.</text>
</comment>
<evidence type="ECO:0000256" key="3">
    <source>
        <dbReference type="ARBA" id="ARBA00022679"/>
    </source>
</evidence>
<dbReference type="Pfam" id="PF00535">
    <property type="entry name" value="Glycos_transf_2"/>
    <property type="match status" value="1"/>
</dbReference>
<sequence length="324" mass="34984">MDRQTRTDPDAPVTILLASYRGARFIGAQLDSIAAQTHRDWQLIVSDDGSDDGTPKIIADFAASRPAGQVRIVRGPSRGATQNFLHLLSIAPDGPIAFSDQDDVWFPDKLARALAALSHHQGPAHYAARTVIADHDLRPLAPSRHFRRPLGFRNALVQAIMAGNTSVFNAPAAAILRRCVGPAQQHDLEAHDWWAYQVTAGAGAALIHDAVPALLYRQHPQSVMGRNDTVKALSQRVGMLLAGEYGAWLAANHAALQVVRSELLPENRRILDRFGALLQRPGPVAAKELARLGLYRQTGTGTAALYAAALAGRLRQCGPSSPIR</sequence>
<keyword evidence="2" id="KW-0328">Glycosyltransferase</keyword>
<dbReference type="InterPro" id="IPR001173">
    <property type="entry name" value="Glyco_trans_2-like"/>
</dbReference>
<dbReference type="RefSeq" id="WP_191308298.1">
    <property type="nucleotide sequence ID" value="NZ_BNCL01000003.1"/>
</dbReference>
<protein>
    <submittedName>
        <fullName evidence="5">Glycosyltransferase</fullName>
    </submittedName>
</protein>
<dbReference type="Gene3D" id="3.90.550.10">
    <property type="entry name" value="Spore Coat Polysaccharide Biosynthesis Protein SpsA, Chain A"/>
    <property type="match status" value="1"/>
</dbReference>
<evidence type="ECO:0000313" key="5">
    <source>
        <dbReference type="EMBL" id="MBL3672648.1"/>
    </source>
</evidence>
<keyword evidence="3" id="KW-0808">Transferase</keyword>
<feature type="domain" description="Glycosyltransferase 2-like" evidence="4">
    <location>
        <begin position="15"/>
        <end position="145"/>
    </location>
</feature>
<accession>A0ABS1S1R6</accession>
<dbReference type="SUPFAM" id="SSF53448">
    <property type="entry name" value="Nucleotide-diphospho-sugar transferases"/>
    <property type="match status" value="1"/>
</dbReference>
<evidence type="ECO:0000256" key="2">
    <source>
        <dbReference type="ARBA" id="ARBA00022676"/>
    </source>
</evidence>
<dbReference type="PANTHER" id="PTHR43685:SF5">
    <property type="entry name" value="GLYCOSYLTRANSFERASE EPSE-RELATED"/>
    <property type="match status" value="1"/>
</dbReference>
<evidence type="ECO:0000313" key="6">
    <source>
        <dbReference type="Proteomes" id="UP000644749"/>
    </source>
</evidence>
<dbReference type="InterPro" id="IPR050834">
    <property type="entry name" value="Glycosyltransf_2"/>
</dbReference>
<comment type="caution">
    <text evidence="5">The sequence shown here is derived from an EMBL/GenBank/DDBJ whole genome shotgun (WGS) entry which is preliminary data.</text>
</comment>
<dbReference type="EMBL" id="JAESHT010000003">
    <property type="protein sequence ID" value="MBL3672648.1"/>
    <property type="molecule type" value="Genomic_DNA"/>
</dbReference>
<evidence type="ECO:0000256" key="1">
    <source>
        <dbReference type="ARBA" id="ARBA00006739"/>
    </source>
</evidence>
<name>A0ABS1S1R6_9RHOB</name>
<dbReference type="InterPro" id="IPR029044">
    <property type="entry name" value="Nucleotide-diphossugar_trans"/>
</dbReference>